<dbReference type="Pfam" id="PF12937">
    <property type="entry name" value="F-box-like"/>
    <property type="match status" value="1"/>
</dbReference>
<evidence type="ECO:0000313" key="2">
    <source>
        <dbReference type="EMBL" id="GJJ69602.1"/>
    </source>
</evidence>
<dbReference type="SUPFAM" id="SSF51197">
    <property type="entry name" value="Clavaminate synthase-like"/>
    <property type="match status" value="1"/>
</dbReference>
<dbReference type="Proteomes" id="UP000827284">
    <property type="component" value="Unassembled WGS sequence"/>
</dbReference>
<gene>
    <name evidence="2" type="ORF">EMPS_01949</name>
</gene>
<accession>A0A9P3H4I4</accession>
<dbReference type="PROSITE" id="PS51184">
    <property type="entry name" value="JMJC"/>
    <property type="match status" value="1"/>
</dbReference>
<dbReference type="SMART" id="SM00558">
    <property type="entry name" value="JmjC"/>
    <property type="match status" value="1"/>
</dbReference>
<dbReference type="InterPro" id="IPR003347">
    <property type="entry name" value="JmjC_dom"/>
</dbReference>
<dbReference type="SUPFAM" id="SSF56112">
    <property type="entry name" value="Protein kinase-like (PK-like)"/>
    <property type="match status" value="1"/>
</dbReference>
<organism evidence="2 3">
    <name type="scientific">Entomortierella parvispora</name>
    <dbReference type="NCBI Taxonomy" id="205924"/>
    <lineage>
        <taxon>Eukaryota</taxon>
        <taxon>Fungi</taxon>
        <taxon>Fungi incertae sedis</taxon>
        <taxon>Mucoromycota</taxon>
        <taxon>Mortierellomycotina</taxon>
        <taxon>Mortierellomycetes</taxon>
        <taxon>Mortierellales</taxon>
        <taxon>Mortierellaceae</taxon>
        <taxon>Entomortierella</taxon>
    </lineage>
</organism>
<dbReference type="InterPro" id="IPR011009">
    <property type="entry name" value="Kinase-like_dom_sf"/>
</dbReference>
<reference evidence="2" key="2">
    <citation type="journal article" date="2022" name="Microbiol. Resour. Announc.">
        <title>Whole-Genome Sequence of Entomortierella parvispora E1425, a Mucoromycotan Fungus Associated with Burkholderiaceae-Related Endosymbiotic Bacteria.</title>
        <authorList>
            <person name="Herlambang A."/>
            <person name="Guo Y."/>
            <person name="Takashima Y."/>
            <person name="Narisawa K."/>
            <person name="Ohta H."/>
            <person name="Nishizawa T."/>
        </authorList>
    </citation>
    <scope>NUCLEOTIDE SEQUENCE</scope>
    <source>
        <strain evidence="2">E1425</strain>
    </source>
</reference>
<sequence length="791" mass="90916">MTPIIPSREASLGHFHRLPDILTLDCIFVHLEPKELCVLSEVSRYLHVFARNDRLWRRLFFASRDPSALRLVFRGTWLLTFLFSQPKDDAAFSSHPLATHPIQVHGVVSEYLHQQWIKSNMYFGQFYPPPALPPKPTNNFHQLQLRPIPVEDYQLLDRETFYRRYGYPNQPVMLRNSGVESWPAWEQWSLDALLAKHGNTPFRVSNIDSNTEPTFLLEFQDFVHYVRHNKDLDPLYLFDPRFADTVPEMETAYEVPKYFDLDYFSLLSPEARPPYRWMLIGPQRTGAPWHTDPSGTSAWNTLLSGHKRWALYPPHIIPPGHDPTSPDRLTSVSWYLDVYPYLAPELRPLEIVQYPGQTIFVPSGWWHMVINMDDTVAVTQNFADEANILQIRRWEILREKLAEIRPDLAPAVGIHPEESILETLKKEASWVDPLGPDSILTWKGRVQDVIKSTLGSAYEGPISSIHGGQNVCFLTDRGFIKFFTPMHEGLESYKAEVVSNEIILHSSIASTDPILLSPKVLGYGYLLDEKDALEQWRWPFIVTEIARSSKNESLEIVPAEDYLPLDESGYRNLLEPLMRTLHHYHRHPLPSSVGGDQSTDQFEQRLRSAVMNHMRWRVFPKHLLTSLPEFLPNDSKAVFDPLQGHKVASLVHGDISPSNILGSLSSLSSTSSFSSFSSPLDSRPHFTPEMLIDFGDASLQTDPLLDYISVFVTVMNCRQEKTLIDLLLKHWEDLPSGNGTQEKASLRRRCMWHVLMWPSAGLSMHLVRCIPNIGEMETWDDVEQAVFGWWN</sequence>
<dbReference type="AlphaFoldDB" id="A0A9P3H4I4"/>
<dbReference type="InterPro" id="IPR001810">
    <property type="entry name" value="F-box_dom"/>
</dbReference>
<dbReference type="SUPFAM" id="SSF81383">
    <property type="entry name" value="F-box domain"/>
    <property type="match status" value="1"/>
</dbReference>
<evidence type="ECO:0000313" key="3">
    <source>
        <dbReference type="Proteomes" id="UP000827284"/>
    </source>
</evidence>
<keyword evidence="3" id="KW-1185">Reference proteome</keyword>
<dbReference type="GO" id="GO:0005737">
    <property type="term" value="C:cytoplasm"/>
    <property type="evidence" value="ECO:0007669"/>
    <property type="project" value="TreeGrafter"/>
</dbReference>
<dbReference type="OrthoDB" id="424465at2759"/>
<protein>
    <submittedName>
        <fullName evidence="2">Histone arginine demethylase JMJD6</fullName>
    </submittedName>
</protein>
<dbReference type="Gene3D" id="2.60.120.650">
    <property type="entry name" value="Cupin"/>
    <property type="match status" value="1"/>
</dbReference>
<dbReference type="EMBL" id="BQFW01000002">
    <property type="protein sequence ID" value="GJJ69602.1"/>
    <property type="molecule type" value="Genomic_DNA"/>
</dbReference>
<dbReference type="InterPro" id="IPR036047">
    <property type="entry name" value="F-box-like_dom_sf"/>
</dbReference>
<dbReference type="Gene3D" id="1.20.1280.50">
    <property type="match status" value="1"/>
</dbReference>
<name>A0A9P3H4I4_9FUNG</name>
<evidence type="ECO:0000259" key="1">
    <source>
        <dbReference type="PROSITE" id="PS51184"/>
    </source>
</evidence>
<reference evidence="2" key="1">
    <citation type="submission" date="2021-11" db="EMBL/GenBank/DDBJ databases">
        <authorList>
            <person name="Herlambang A."/>
            <person name="Guo Y."/>
            <person name="Takashima Y."/>
            <person name="Nishizawa T."/>
        </authorList>
    </citation>
    <scope>NUCLEOTIDE SEQUENCE</scope>
    <source>
        <strain evidence="2">E1425</strain>
    </source>
</reference>
<comment type="caution">
    <text evidence="2">The sequence shown here is derived from an EMBL/GenBank/DDBJ whole genome shotgun (WGS) entry which is preliminary data.</text>
</comment>
<dbReference type="PANTHER" id="PTHR12480">
    <property type="entry name" value="ARGININE DEMETHYLASE AND LYSYL-HYDROXYLASE JMJD"/>
    <property type="match status" value="1"/>
</dbReference>
<dbReference type="Pfam" id="PF02373">
    <property type="entry name" value="JmjC"/>
    <property type="match status" value="1"/>
</dbReference>
<dbReference type="InterPro" id="IPR050910">
    <property type="entry name" value="JMJD6_ArgDemeth/LysHydrox"/>
</dbReference>
<dbReference type="PANTHER" id="PTHR12480:SF35">
    <property type="entry name" value="TRANSCRIPTION FACTOR JUMONJI, JMJC DOMAIN-CONTAINING PROTEIN"/>
    <property type="match status" value="1"/>
</dbReference>
<proteinExistence type="predicted"/>
<feature type="domain" description="JmjC" evidence="1">
    <location>
        <begin position="244"/>
        <end position="399"/>
    </location>
</feature>